<dbReference type="SMART" id="SM00665">
    <property type="entry name" value="B561"/>
    <property type="match status" value="1"/>
</dbReference>
<dbReference type="CDD" id="cd09631">
    <property type="entry name" value="DOMON_DOH"/>
    <property type="match status" value="1"/>
</dbReference>
<dbReference type="InterPro" id="IPR006593">
    <property type="entry name" value="Cyt_b561/ferric_Rdtase_TM"/>
</dbReference>
<dbReference type="PROSITE" id="PS50836">
    <property type="entry name" value="DOMON"/>
    <property type="match status" value="1"/>
</dbReference>
<dbReference type="EMBL" id="PYDT01000004">
    <property type="protein sequence ID" value="THU62029.1"/>
    <property type="molecule type" value="Genomic_DNA"/>
</dbReference>
<feature type="domain" description="DOMON" evidence="10">
    <location>
        <begin position="146"/>
        <end position="259"/>
    </location>
</feature>
<dbReference type="InterPro" id="IPR045266">
    <property type="entry name" value="DOH_DOMON"/>
</dbReference>
<keyword evidence="5" id="KW-0249">Electron transport</keyword>
<organism evidence="12 13">
    <name type="scientific">Musa balbisiana</name>
    <name type="common">Banana</name>
    <dbReference type="NCBI Taxonomy" id="52838"/>
    <lineage>
        <taxon>Eukaryota</taxon>
        <taxon>Viridiplantae</taxon>
        <taxon>Streptophyta</taxon>
        <taxon>Embryophyta</taxon>
        <taxon>Tracheophyta</taxon>
        <taxon>Spermatophyta</taxon>
        <taxon>Magnoliopsida</taxon>
        <taxon>Liliopsida</taxon>
        <taxon>Zingiberales</taxon>
        <taxon>Musaceae</taxon>
        <taxon>Musa</taxon>
    </lineage>
</organism>
<dbReference type="AlphaFoldDB" id="A0A4S8JK71"/>
<feature type="transmembrane region" description="Helical" evidence="8">
    <location>
        <begin position="100"/>
        <end position="120"/>
    </location>
</feature>
<evidence type="ECO:0000256" key="3">
    <source>
        <dbReference type="ARBA" id="ARBA00022692"/>
    </source>
</evidence>
<keyword evidence="3 8" id="KW-0812">Transmembrane</keyword>
<feature type="transmembrane region" description="Helical" evidence="8">
    <location>
        <begin position="331"/>
        <end position="358"/>
    </location>
</feature>
<keyword evidence="2" id="KW-0813">Transport</keyword>
<feature type="signal peptide" evidence="9">
    <location>
        <begin position="1"/>
        <end position="20"/>
    </location>
</feature>
<feature type="transmembrane region" description="Helical" evidence="8">
    <location>
        <begin position="370"/>
        <end position="388"/>
    </location>
</feature>
<evidence type="ECO:0000256" key="6">
    <source>
        <dbReference type="ARBA" id="ARBA00022989"/>
    </source>
</evidence>
<keyword evidence="6 8" id="KW-1133">Transmembrane helix</keyword>
<reference evidence="12 13" key="1">
    <citation type="journal article" date="2019" name="Nat. Plants">
        <title>Genome sequencing of Musa balbisiana reveals subgenome evolution and function divergence in polyploid bananas.</title>
        <authorList>
            <person name="Yao X."/>
        </authorList>
    </citation>
    <scope>NUCLEOTIDE SEQUENCE [LARGE SCALE GENOMIC DNA]</scope>
    <source>
        <strain evidence="13">cv. DH-PKW</strain>
        <tissue evidence="12">Leaves</tissue>
    </source>
</reference>
<dbReference type="InterPro" id="IPR005018">
    <property type="entry name" value="DOMON_domain"/>
</dbReference>
<evidence type="ECO:0000256" key="4">
    <source>
        <dbReference type="ARBA" id="ARBA00022729"/>
    </source>
</evidence>
<comment type="caution">
    <text evidence="12">The sequence shown here is derived from an EMBL/GenBank/DDBJ whole genome shotgun (WGS) entry which is preliminary data.</text>
</comment>
<dbReference type="PROSITE" id="PS50939">
    <property type="entry name" value="CYTOCHROME_B561"/>
    <property type="match status" value="1"/>
</dbReference>
<proteinExistence type="predicted"/>
<comment type="subcellular location">
    <subcellularLocation>
        <location evidence="1">Membrane</location>
    </subcellularLocation>
</comment>
<sequence length="471" mass="51741">MAHVSPAIIFFALALVVVSAQPDSCSSRLPAALSNFTGHLVTLRTNRMFSASCYLPHTPWVGSEWDSPWTGGWSAPLLLLSFLPPIVVISVSTNLQYIPAMAHVSPAIIFFALALVVVSAQPDSCSSRLPAALSNFTGLSCRPIWNNFVLRYSQDQQNVLSVVLSTTYTVGWIGMGFSMDGRMVGSSAMVGWMGKTGIPHIKQYYLRGQSASDVVVDQGQLLSTAVAPRVVVHRAKIYLAFQLKFTAPLAQQHLLFAIGTSIPVHNHLKKHADKTSISFDFSTGGSSSSSSSSSYLYELKRTHGMLAIFGWGVLAPIGAIVARYCKQWDPLWYYLHAIIQLIGFMIGLAAVVAGKLLYDELHASVHSHRGIGIFVLVLAILQVIAFFVRPDRDSKIRRYWNWYHHWVGRLALFFAAVNIVVGIRVADAGTSWKVGYGFNLAILLIAIIVLELLRWTGRSREAVTAPPLQMQ</sequence>
<dbReference type="PANTHER" id="PTHR23130">
    <property type="entry name" value="CYTOCHROME B561 AND DOMON DOMAIN-CONTAINING PROTEIN"/>
    <property type="match status" value="1"/>
</dbReference>
<evidence type="ECO:0000313" key="12">
    <source>
        <dbReference type="EMBL" id="THU62029.1"/>
    </source>
</evidence>
<dbReference type="PANTHER" id="PTHR23130:SF115">
    <property type="entry name" value="OS01G0680900 PROTEIN"/>
    <property type="match status" value="1"/>
</dbReference>
<keyword evidence="13" id="KW-1185">Reference proteome</keyword>
<feature type="transmembrane region" description="Helical" evidence="8">
    <location>
        <begin position="400"/>
        <end position="423"/>
    </location>
</feature>
<evidence type="ECO:0000256" key="2">
    <source>
        <dbReference type="ARBA" id="ARBA00022448"/>
    </source>
</evidence>
<gene>
    <name evidence="12" type="ORF">C4D60_Mb01t00860</name>
</gene>
<dbReference type="GO" id="GO:0016020">
    <property type="term" value="C:membrane"/>
    <property type="evidence" value="ECO:0007669"/>
    <property type="project" value="UniProtKB-SubCell"/>
</dbReference>
<protein>
    <recommendedName>
        <fullName evidence="14">Cytochrome b561 and DOMON domain-containing protein</fullName>
    </recommendedName>
</protein>
<keyword evidence="7 8" id="KW-0472">Membrane</keyword>
<name>A0A4S8JK71_MUSBA</name>
<dbReference type="Gene3D" id="1.20.120.1770">
    <property type="match status" value="1"/>
</dbReference>
<accession>A0A4S8JK71</accession>
<dbReference type="Proteomes" id="UP000317650">
    <property type="component" value="Chromosome 1"/>
</dbReference>
<feature type="transmembrane region" description="Helical" evidence="8">
    <location>
        <begin position="435"/>
        <end position="453"/>
    </location>
</feature>
<dbReference type="SMART" id="SM00664">
    <property type="entry name" value="DoH"/>
    <property type="match status" value="1"/>
</dbReference>
<feature type="transmembrane region" description="Helical" evidence="8">
    <location>
        <begin position="304"/>
        <end position="324"/>
    </location>
</feature>
<keyword evidence="4 9" id="KW-0732">Signal</keyword>
<evidence type="ECO:0000256" key="1">
    <source>
        <dbReference type="ARBA" id="ARBA00004370"/>
    </source>
</evidence>
<dbReference type="Pfam" id="PF03188">
    <property type="entry name" value="Cytochrom_B561"/>
    <property type="match status" value="1"/>
</dbReference>
<feature type="domain" description="Cytochrome b561" evidence="11">
    <location>
        <begin position="265"/>
        <end position="459"/>
    </location>
</feature>
<dbReference type="CDD" id="cd08760">
    <property type="entry name" value="Cyt_b561_FRRS1_like"/>
    <property type="match status" value="1"/>
</dbReference>
<feature type="transmembrane region" description="Helical" evidence="8">
    <location>
        <begin position="73"/>
        <end position="93"/>
    </location>
</feature>
<evidence type="ECO:0000256" key="5">
    <source>
        <dbReference type="ARBA" id="ARBA00022982"/>
    </source>
</evidence>
<feature type="chain" id="PRO_5020398980" description="Cytochrome b561 and DOMON domain-containing protein" evidence="9">
    <location>
        <begin position="21"/>
        <end position="471"/>
    </location>
</feature>
<evidence type="ECO:0000256" key="9">
    <source>
        <dbReference type="SAM" id="SignalP"/>
    </source>
</evidence>
<evidence type="ECO:0000313" key="13">
    <source>
        <dbReference type="Proteomes" id="UP000317650"/>
    </source>
</evidence>
<evidence type="ECO:0008006" key="14">
    <source>
        <dbReference type="Google" id="ProtNLM"/>
    </source>
</evidence>
<evidence type="ECO:0000256" key="8">
    <source>
        <dbReference type="SAM" id="Phobius"/>
    </source>
</evidence>
<evidence type="ECO:0000259" key="11">
    <source>
        <dbReference type="PROSITE" id="PS50939"/>
    </source>
</evidence>
<evidence type="ECO:0000259" key="10">
    <source>
        <dbReference type="PROSITE" id="PS50836"/>
    </source>
</evidence>
<dbReference type="STRING" id="52838.A0A4S8JK71"/>
<evidence type="ECO:0000256" key="7">
    <source>
        <dbReference type="ARBA" id="ARBA00023136"/>
    </source>
</evidence>